<dbReference type="FunFam" id="2.40.50.140:FF:000051">
    <property type="entry name" value="RNA-binding transcriptional accessory protein"/>
    <property type="match status" value="1"/>
</dbReference>
<dbReference type="SMART" id="SM00316">
    <property type="entry name" value="S1"/>
    <property type="match status" value="1"/>
</dbReference>
<evidence type="ECO:0000313" key="3">
    <source>
        <dbReference type="Proteomes" id="UP000295658"/>
    </source>
</evidence>
<evidence type="ECO:0000259" key="1">
    <source>
        <dbReference type="PROSITE" id="PS50126"/>
    </source>
</evidence>
<dbReference type="InterPro" id="IPR035104">
    <property type="entry name" value="Ribosomal_protein_S1-like"/>
</dbReference>
<dbReference type="PANTHER" id="PTHR10724">
    <property type="entry name" value="30S RIBOSOMAL PROTEIN S1"/>
    <property type="match status" value="1"/>
</dbReference>
<dbReference type="NCBIfam" id="NF040579">
    <property type="entry name" value="S1_dom_CvfD"/>
    <property type="match status" value="1"/>
</dbReference>
<comment type="caution">
    <text evidence="2">The sequence shown here is derived from an EMBL/GenBank/DDBJ whole genome shotgun (WGS) entry which is preliminary data.</text>
</comment>
<dbReference type="Pfam" id="PF00575">
    <property type="entry name" value="S1"/>
    <property type="match status" value="1"/>
</dbReference>
<dbReference type="AlphaFoldDB" id="A0A4R1QDW3"/>
<dbReference type="PANTHER" id="PTHR10724:SF10">
    <property type="entry name" value="S1 RNA-BINDING DOMAIN-CONTAINING PROTEIN 1"/>
    <property type="match status" value="1"/>
</dbReference>
<feature type="domain" description="S1 motif" evidence="1">
    <location>
        <begin position="8"/>
        <end position="77"/>
    </location>
</feature>
<dbReference type="Gene3D" id="2.40.50.140">
    <property type="entry name" value="Nucleic acid-binding proteins"/>
    <property type="match status" value="1"/>
</dbReference>
<dbReference type="PRINTS" id="PR00681">
    <property type="entry name" value="RIBOSOMALS1"/>
</dbReference>
<dbReference type="GO" id="GO:0005737">
    <property type="term" value="C:cytoplasm"/>
    <property type="evidence" value="ECO:0007669"/>
    <property type="project" value="UniProtKB-ARBA"/>
</dbReference>
<dbReference type="GO" id="GO:0003729">
    <property type="term" value="F:mRNA binding"/>
    <property type="evidence" value="ECO:0007669"/>
    <property type="project" value="UniProtKB-ARBA"/>
</dbReference>
<accession>A0A4R1QDW3</accession>
<dbReference type="GO" id="GO:0006412">
    <property type="term" value="P:translation"/>
    <property type="evidence" value="ECO:0007669"/>
    <property type="project" value="TreeGrafter"/>
</dbReference>
<name>A0A4R1QDW3_9BACL</name>
<dbReference type="InterPro" id="IPR003029">
    <property type="entry name" value="S1_domain"/>
</dbReference>
<dbReference type="InterPro" id="IPR050437">
    <property type="entry name" value="Ribos_protein_bS1-like"/>
</dbReference>
<dbReference type="GO" id="GO:0003735">
    <property type="term" value="F:structural constituent of ribosome"/>
    <property type="evidence" value="ECO:0007669"/>
    <property type="project" value="TreeGrafter"/>
</dbReference>
<reference evidence="2 3" key="1">
    <citation type="submission" date="2019-03" db="EMBL/GenBank/DDBJ databases">
        <title>Genomic Encyclopedia of Type Strains, Phase IV (KMG-IV): sequencing the most valuable type-strain genomes for metagenomic binning, comparative biology and taxonomic classification.</title>
        <authorList>
            <person name="Goeker M."/>
        </authorList>
    </citation>
    <scope>NUCLEOTIDE SEQUENCE [LARGE SCALE GENOMIC DNA]</scope>
    <source>
        <strain evidence="2 3">DSM 24979</strain>
    </source>
</reference>
<keyword evidence="3" id="KW-1185">Reference proteome</keyword>
<dbReference type="EMBL" id="SLUL01000012">
    <property type="protein sequence ID" value="TCL47305.1"/>
    <property type="molecule type" value="Genomic_DNA"/>
</dbReference>
<dbReference type="InterPro" id="IPR012340">
    <property type="entry name" value="NA-bd_OB-fold"/>
</dbReference>
<organism evidence="2 3">
    <name type="scientific">Thermolongibacillus altinsuensis</name>
    <dbReference type="NCBI Taxonomy" id="575256"/>
    <lineage>
        <taxon>Bacteria</taxon>
        <taxon>Bacillati</taxon>
        <taxon>Bacillota</taxon>
        <taxon>Bacilli</taxon>
        <taxon>Bacillales</taxon>
        <taxon>Anoxybacillaceae</taxon>
        <taxon>Thermolongibacillus</taxon>
    </lineage>
</organism>
<sequence length="112" mass="12768">MLVKWKVGAIVTGKVTGIQPYGVFVSLDEHTQGLVHISEITEGFVKNIYDYVQIGEKVNVKVIAVDEKTNRISLSLKEANMIRHKKIETSLGFQTLKEKLQQWIEQAQKEKQ</sequence>
<protein>
    <submittedName>
        <fullName evidence="2">General stress protein 13</fullName>
    </submittedName>
</protein>
<dbReference type="Proteomes" id="UP000295658">
    <property type="component" value="Unassembled WGS sequence"/>
</dbReference>
<gene>
    <name evidence="2" type="ORF">EDD69_11215</name>
</gene>
<dbReference type="PROSITE" id="PS50126">
    <property type="entry name" value="S1"/>
    <property type="match status" value="1"/>
</dbReference>
<dbReference type="SUPFAM" id="SSF50249">
    <property type="entry name" value="Nucleic acid-binding proteins"/>
    <property type="match status" value="1"/>
</dbReference>
<proteinExistence type="predicted"/>
<evidence type="ECO:0000313" key="2">
    <source>
        <dbReference type="EMBL" id="TCL47305.1"/>
    </source>
</evidence>